<gene>
    <name evidence="5" type="ORF">AWH69_05785</name>
</gene>
<feature type="compositionally biased region" description="Low complexity" evidence="2">
    <location>
        <begin position="69"/>
        <end position="79"/>
    </location>
</feature>
<protein>
    <recommendedName>
        <fullName evidence="7">Lsr2 family protein</fullName>
    </recommendedName>
</protein>
<dbReference type="InterPro" id="IPR036625">
    <property type="entry name" value="E3-bd_dom_sf"/>
</dbReference>
<feature type="domain" description="Lsr2 DNA-binding" evidence="4">
    <location>
        <begin position="78"/>
        <end position="109"/>
    </location>
</feature>
<feature type="region of interest" description="Disordered" evidence="2">
    <location>
        <begin position="52"/>
        <end position="86"/>
    </location>
</feature>
<dbReference type="InterPro" id="IPR042261">
    <property type="entry name" value="Lsr2-like_dimerization"/>
</dbReference>
<evidence type="ECO:0000256" key="1">
    <source>
        <dbReference type="ARBA" id="ARBA00023125"/>
    </source>
</evidence>
<sequence length="111" mass="11908">MAQRVQVILEDDIDGGPADETVTFGLDGATYEIDLNERNAAALRDAMAAYVGAGRRSGGRRSTRRKSSDSGSSSSSGTSEIREWARANGYEVSERGRISAEVKEAYEKATS</sequence>
<dbReference type="Gene3D" id="4.10.320.10">
    <property type="entry name" value="E3-binding domain"/>
    <property type="match status" value="1"/>
</dbReference>
<feature type="domain" description="Lsr2 dimerization" evidence="3">
    <location>
        <begin position="1"/>
        <end position="58"/>
    </location>
</feature>
<dbReference type="STRING" id="262209.AWH69_05785"/>
<dbReference type="Pfam" id="PF23359">
    <property type="entry name" value="Lsr2_DNA-bd"/>
    <property type="match status" value="1"/>
</dbReference>
<keyword evidence="6" id="KW-1185">Reference proteome</keyword>
<dbReference type="Proteomes" id="UP000076976">
    <property type="component" value="Unassembled WGS sequence"/>
</dbReference>
<keyword evidence="1" id="KW-0238">DNA-binding</keyword>
<dbReference type="AlphaFoldDB" id="A0A176QCZ4"/>
<dbReference type="RefSeq" id="WP_068273039.1">
    <property type="nucleotide sequence ID" value="NZ_LQZG01000002.1"/>
</dbReference>
<dbReference type="Pfam" id="PF11774">
    <property type="entry name" value="Lsr2"/>
    <property type="match status" value="1"/>
</dbReference>
<evidence type="ECO:0008006" key="7">
    <source>
        <dbReference type="Google" id="ProtNLM"/>
    </source>
</evidence>
<dbReference type="InterPro" id="IPR055370">
    <property type="entry name" value="Lsr2_DNA-bd"/>
</dbReference>
<dbReference type="EMBL" id="LQZG01000002">
    <property type="protein sequence ID" value="OAB87571.1"/>
    <property type="molecule type" value="Genomic_DNA"/>
</dbReference>
<accession>A0A176QCZ4</accession>
<proteinExistence type="predicted"/>
<organism evidence="5 6">
    <name type="scientific">Janibacter melonis</name>
    <dbReference type="NCBI Taxonomy" id="262209"/>
    <lineage>
        <taxon>Bacteria</taxon>
        <taxon>Bacillati</taxon>
        <taxon>Actinomycetota</taxon>
        <taxon>Actinomycetes</taxon>
        <taxon>Micrococcales</taxon>
        <taxon>Intrasporangiaceae</taxon>
        <taxon>Janibacter</taxon>
    </lineage>
</organism>
<dbReference type="Gene3D" id="3.30.60.230">
    <property type="entry name" value="Lsr2, dimerization domain"/>
    <property type="match status" value="1"/>
</dbReference>
<evidence type="ECO:0000256" key="2">
    <source>
        <dbReference type="SAM" id="MobiDB-lite"/>
    </source>
</evidence>
<dbReference type="GO" id="GO:0016746">
    <property type="term" value="F:acyltransferase activity"/>
    <property type="evidence" value="ECO:0007669"/>
    <property type="project" value="InterPro"/>
</dbReference>
<evidence type="ECO:0000313" key="5">
    <source>
        <dbReference type="EMBL" id="OAB87571.1"/>
    </source>
</evidence>
<evidence type="ECO:0000259" key="4">
    <source>
        <dbReference type="Pfam" id="PF23359"/>
    </source>
</evidence>
<evidence type="ECO:0000313" key="6">
    <source>
        <dbReference type="Proteomes" id="UP000076976"/>
    </source>
</evidence>
<name>A0A176QCZ4_9MICO</name>
<comment type="caution">
    <text evidence="5">The sequence shown here is derived from an EMBL/GenBank/DDBJ whole genome shotgun (WGS) entry which is preliminary data.</text>
</comment>
<dbReference type="InterPro" id="IPR024412">
    <property type="entry name" value="Lsr2_dim_dom"/>
</dbReference>
<dbReference type="GO" id="GO:0003677">
    <property type="term" value="F:DNA binding"/>
    <property type="evidence" value="ECO:0007669"/>
    <property type="project" value="UniProtKB-KW"/>
</dbReference>
<reference evidence="5 6" key="1">
    <citation type="submission" date="2016-01" db="EMBL/GenBank/DDBJ databases">
        <title>Janibacter melonis strain CD11_4 genome sequencing and assembly.</title>
        <authorList>
            <person name="Nair G.R."/>
            <person name="Kaur G."/>
            <person name="Chander A.M."/>
            <person name="Mayilraj S."/>
        </authorList>
    </citation>
    <scope>NUCLEOTIDE SEQUENCE [LARGE SCALE GENOMIC DNA]</scope>
    <source>
        <strain evidence="5 6">CD11-4</strain>
    </source>
</reference>
<evidence type="ECO:0000259" key="3">
    <source>
        <dbReference type="Pfam" id="PF11774"/>
    </source>
</evidence>